<dbReference type="AlphaFoldDB" id="A0A7W2Q0Y3"/>
<dbReference type="InterPro" id="IPR012902">
    <property type="entry name" value="N_methyl_site"/>
</dbReference>
<reference evidence="2 3" key="1">
    <citation type="submission" date="2020-07" db="EMBL/GenBank/DDBJ databases">
        <title>Diversity of carbapenemase encoding genes among Pseudomonas putida group clinical isolates in a tertiary Brazilian hospital.</title>
        <authorList>
            <person name="Alberto-Lei F."/>
            <person name="Nodari C.S."/>
            <person name="Streling A.P."/>
            <person name="Paulino J.T."/>
            <person name="Bessa-Neto F.O."/>
            <person name="Cayo R."/>
            <person name="Gales A.C."/>
        </authorList>
    </citation>
    <scope>NUCLEOTIDE SEQUENCE [LARGE SCALE GENOMIC DNA]</scope>
    <source>
        <strain evidence="2 3">14802</strain>
    </source>
</reference>
<dbReference type="Pfam" id="PF04917">
    <property type="entry name" value="Shufflon_N"/>
    <property type="match status" value="2"/>
</dbReference>
<dbReference type="Proteomes" id="UP000541770">
    <property type="component" value="Unassembled WGS sequence"/>
</dbReference>
<evidence type="ECO:0000259" key="1">
    <source>
        <dbReference type="Pfam" id="PF04917"/>
    </source>
</evidence>
<sequence>MTMARKGRQRGFSALEVLVALFVITAMAAGVPPLYNRWFEHQATVAAAQHMRVVADAAQAYIRDNYAVVAANAAAAPPAVITTTMMRSTGHLPASFGDLNPYGQSYRALVLAPTPNKLQTLIVTEGGEVIKELSLRAIAKQIGAEGGYVSITDPSVAVGSFAGWSTGLPAYGVAPGAGHLATALFFQDGTLVNDYLYRHAVPGKPELQRMHAAIDMNNNNVDNAATVNATTVSGGTVTSIGRTEVGEYLQLNGLAAEGNGCTPNGLLGRNAAGQLLTCQAGIWAASSSEVGGWTFKVAGSDFYGVGSVTGGGSRFSGNMKCTSSVCGGFGYVVCGSDVACAVGNGTTYTHYNFVGFTIGAKDLPVSNAIRVW</sequence>
<feature type="domain" description="Bacterial shufflon protein N-terminal" evidence="1">
    <location>
        <begin position="46"/>
        <end position="231"/>
    </location>
</feature>
<comment type="caution">
    <text evidence="2">The sequence shown here is derived from an EMBL/GenBank/DDBJ whole genome shotgun (WGS) entry which is preliminary data.</text>
</comment>
<dbReference type="EMBL" id="JACGDE010000025">
    <property type="protein sequence ID" value="MBA6068119.1"/>
    <property type="molecule type" value="Genomic_DNA"/>
</dbReference>
<accession>A0A7W2Q0Y3</accession>
<organism evidence="2 3">
    <name type="scientific">Pseudomonas mosselii</name>
    <dbReference type="NCBI Taxonomy" id="78327"/>
    <lineage>
        <taxon>Bacteria</taxon>
        <taxon>Pseudomonadati</taxon>
        <taxon>Pseudomonadota</taxon>
        <taxon>Gammaproteobacteria</taxon>
        <taxon>Pseudomonadales</taxon>
        <taxon>Pseudomonadaceae</taxon>
        <taxon>Pseudomonas</taxon>
    </lineage>
</organism>
<feature type="domain" description="Bacterial shufflon protein N-terminal" evidence="1">
    <location>
        <begin position="232"/>
        <end position="281"/>
    </location>
</feature>
<dbReference type="NCBIfam" id="TIGR02532">
    <property type="entry name" value="IV_pilin_GFxxxE"/>
    <property type="match status" value="1"/>
</dbReference>
<dbReference type="InterPro" id="IPR007001">
    <property type="entry name" value="Shufflon_N"/>
</dbReference>
<name>A0A7W2Q0Y3_9PSED</name>
<protein>
    <submittedName>
        <fullName evidence="2">Shufflon system plasmid conjugative transfer pilus tip adhesin PilV</fullName>
    </submittedName>
</protein>
<gene>
    <name evidence="2" type="primary">pilV</name>
    <name evidence="2" type="ORF">H4C75_25620</name>
</gene>
<evidence type="ECO:0000313" key="2">
    <source>
        <dbReference type="EMBL" id="MBA6068119.1"/>
    </source>
</evidence>
<evidence type="ECO:0000313" key="3">
    <source>
        <dbReference type="Proteomes" id="UP000541770"/>
    </source>
</evidence>
<proteinExistence type="predicted"/>